<evidence type="ECO:0000313" key="2">
    <source>
        <dbReference type="EMBL" id="GAA1132338.1"/>
    </source>
</evidence>
<comment type="caution">
    <text evidence="2">The sequence shown here is derived from an EMBL/GenBank/DDBJ whole genome shotgun (WGS) entry which is preliminary data.</text>
</comment>
<dbReference type="InterPro" id="IPR051918">
    <property type="entry name" value="STPP_CPPED1"/>
</dbReference>
<gene>
    <name evidence="2" type="ORF">GCM10009606_10570</name>
</gene>
<dbReference type="Pfam" id="PF00149">
    <property type="entry name" value="Metallophos"/>
    <property type="match status" value="1"/>
</dbReference>
<organism evidence="2 3">
    <name type="scientific">Nocardioides aquiterrae</name>
    <dbReference type="NCBI Taxonomy" id="203799"/>
    <lineage>
        <taxon>Bacteria</taxon>
        <taxon>Bacillati</taxon>
        <taxon>Actinomycetota</taxon>
        <taxon>Actinomycetes</taxon>
        <taxon>Propionibacteriales</taxon>
        <taxon>Nocardioidaceae</taxon>
        <taxon>Nocardioides</taxon>
    </lineage>
</organism>
<dbReference type="InterPro" id="IPR029052">
    <property type="entry name" value="Metallo-depent_PP-like"/>
</dbReference>
<dbReference type="PANTHER" id="PTHR43143">
    <property type="entry name" value="METALLOPHOSPHOESTERASE, CALCINEURIN SUPERFAMILY"/>
    <property type="match status" value="1"/>
</dbReference>
<dbReference type="Proteomes" id="UP001499979">
    <property type="component" value="Unassembled WGS sequence"/>
</dbReference>
<reference evidence="3" key="1">
    <citation type="journal article" date="2019" name="Int. J. Syst. Evol. Microbiol.">
        <title>The Global Catalogue of Microorganisms (GCM) 10K type strain sequencing project: providing services to taxonomists for standard genome sequencing and annotation.</title>
        <authorList>
            <consortium name="The Broad Institute Genomics Platform"/>
            <consortium name="The Broad Institute Genome Sequencing Center for Infectious Disease"/>
            <person name="Wu L."/>
            <person name="Ma J."/>
        </authorList>
    </citation>
    <scope>NUCLEOTIDE SEQUENCE [LARGE SCALE GENOMIC DNA]</scope>
    <source>
        <strain evidence="3">JCM 11813</strain>
    </source>
</reference>
<dbReference type="InterPro" id="IPR004843">
    <property type="entry name" value="Calcineurin-like_PHP"/>
</dbReference>
<feature type="domain" description="Calcineurin-like phosphoesterase" evidence="1">
    <location>
        <begin position="23"/>
        <end position="255"/>
    </location>
</feature>
<dbReference type="SUPFAM" id="SSF56300">
    <property type="entry name" value="Metallo-dependent phosphatases"/>
    <property type="match status" value="1"/>
</dbReference>
<dbReference type="EMBL" id="BAAAJE010000002">
    <property type="protein sequence ID" value="GAA1132338.1"/>
    <property type="molecule type" value="Genomic_DNA"/>
</dbReference>
<name>A0ABP4EYJ7_9ACTN</name>
<dbReference type="PANTHER" id="PTHR43143:SF1">
    <property type="entry name" value="SERINE_THREONINE-PROTEIN PHOSPHATASE CPPED1"/>
    <property type="match status" value="1"/>
</dbReference>
<dbReference type="RefSeq" id="WP_343906309.1">
    <property type="nucleotide sequence ID" value="NZ_BAAAJE010000002.1"/>
</dbReference>
<protein>
    <recommendedName>
        <fullName evidence="1">Calcineurin-like phosphoesterase domain-containing protein</fullName>
    </recommendedName>
</protein>
<sequence>MRKLPTWKPGDPNSWTPQLEQYIDAFLDDVAATKPGSVLVAGDLVEGRWGRDDEHTGLFGPVRTDAERAAAVRRAANFYYAAYVQRFAERGLTLHAAVGDHDIGDNDWNDDNHWTTFKRHHLPLFKRMFAKYLTRTPSGAPRYADRPFRTSFAHTSYAVKLSPDVLLVSLDEFHRRDGDVHLEVTGGQLAWLRNTLRKARADHVPWVIVQGHNPVLWPVREVSSSGGHIERGERSPLWRTMARYGVDLYINGEVHATTMRRSDGLTQVSTGGLLYRGQATYMLARVYDDRMELDVRQVPGKEAGDKLWQTTGLRTRAGTHWEGGPSLSIGSMTLTADGRAVNQTGLLQEWTPAS</sequence>
<proteinExistence type="predicted"/>
<evidence type="ECO:0000313" key="3">
    <source>
        <dbReference type="Proteomes" id="UP001499979"/>
    </source>
</evidence>
<accession>A0ABP4EYJ7</accession>
<keyword evidence="3" id="KW-1185">Reference proteome</keyword>
<evidence type="ECO:0000259" key="1">
    <source>
        <dbReference type="Pfam" id="PF00149"/>
    </source>
</evidence>
<dbReference type="Gene3D" id="3.60.21.10">
    <property type="match status" value="1"/>
</dbReference>